<evidence type="ECO:0000313" key="3">
    <source>
        <dbReference type="Proteomes" id="UP000325577"/>
    </source>
</evidence>
<reference evidence="2 3" key="1">
    <citation type="submission" date="2019-09" db="EMBL/GenBank/DDBJ databases">
        <title>A chromosome-level genome assembly of the Chinese tupelo Nyssa sinensis.</title>
        <authorList>
            <person name="Yang X."/>
            <person name="Kang M."/>
            <person name="Yang Y."/>
            <person name="Xiong H."/>
            <person name="Wang M."/>
            <person name="Zhang Z."/>
            <person name="Wang Z."/>
            <person name="Wu H."/>
            <person name="Ma T."/>
            <person name="Liu J."/>
            <person name="Xi Z."/>
        </authorList>
    </citation>
    <scope>NUCLEOTIDE SEQUENCE [LARGE SCALE GENOMIC DNA]</scope>
    <source>
        <strain evidence="2">J267</strain>
        <tissue evidence="2">Leaf</tissue>
    </source>
</reference>
<keyword evidence="3" id="KW-1185">Reference proteome</keyword>
<dbReference type="EMBL" id="CM018041">
    <property type="protein sequence ID" value="KAA8534678.1"/>
    <property type="molecule type" value="Genomic_DNA"/>
</dbReference>
<name>A0A5J5AWI7_9ASTE</name>
<feature type="transmembrane region" description="Helical" evidence="1">
    <location>
        <begin position="27"/>
        <end position="49"/>
    </location>
</feature>
<accession>A0A5J5AWI7</accession>
<keyword evidence="1" id="KW-1133">Transmembrane helix</keyword>
<keyword evidence="1" id="KW-0472">Membrane</keyword>
<sequence>MFPHTNKTWISQSSVLRFQRAKVTAKGGATVVAMVAAVDFVVAVVVVVVMKGIVGRLGTVGVNGGLMMVRRCFVNGGEVSSKAGVKGPLRDIPFGIGFMG</sequence>
<dbReference type="AlphaFoldDB" id="A0A5J5AWI7"/>
<organism evidence="2 3">
    <name type="scientific">Nyssa sinensis</name>
    <dbReference type="NCBI Taxonomy" id="561372"/>
    <lineage>
        <taxon>Eukaryota</taxon>
        <taxon>Viridiplantae</taxon>
        <taxon>Streptophyta</taxon>
        <taxon>Embryophyta</taxon>
        <taxon>Tracheophyta</taxon>
        <taxon>Spermatophyta</taxon>
        <taxon>Magnoliopsida</taxon>
        <taxon>eudicotyledons</taxon>
        <taxon>Gunneridae</taxon>
        <taxon>Pentapetalae</taxon>
        <taxon>asterids</taxon>
        <taxon>Cornales</taxon>
        <taxon>Nyssaceae</taxon>
        <taxon>Nyssa</taxon>
    </lineage>
</organism>
<gene>
    <name evidence="2" type="ORF">F0562_032195</name>
</gene>
<keyword evidence="1" id="KW-0812">Transmembrane</keyword>
<evidence type="ECO:0000256" key="1">
    <source>
        <dbReference type="SAM" id="Phobius"/>
    </source>
</evidence>
<evidence type="ECO:0008006" key="4">
    <source>
        <dbReference type="Google" id="ProtNLM"/>
    </source>
</evidence>
<protein>
    <recommendedName>
        <fullName evidence="4">Transmembrane protein</fullName>
    </recommendedName>
</protein>
<proteinExistence type="predicted"/>
<evidence type="ECO:0000313" key="2">
    <source>
        <dbReference type="EMBL" id="KAA8534678.1"/>
    </source>
</evidence>
<dbReference type="Proteomes" id="UP000325577">
    <property type="component" value="Linkage Group LG18"/>
</dbReference>